<comment type="caution">
    <text evidence="1">The sequence shown here is derived from an EMBL/GenBank/DDBJ whole genome shotgun (WGS) entry which is preliminary data.</text>
</comment>
<dbReference type="EMBL" id="JANHOG010001766">
    <property type="protein sequence ID" value="KAJ3531918.1"/>
    <property type="molecule type" value="Genomic_DNA"/>
</dbReference>
<gene>
    <name evidence="1" type="ORF">NM688_g7501</name>
</gene>
<accession>A0ACC1S4P1</accession>
<evidence type="ECO:0000313" key="1">
    <source>
        <dbReference type="EMBL" id="KAJ3531918.1"/>
    </source>
</evidence>
<protein>
    <submittedName>
        <fullName evidence="1">Uncharacterized protein</fullName>
    </submittedName>
</protein>
<keyword evidence="2" id="KW-1185">Reference proteome</keyword>
<name>A0ACC1S4P1_9APHY</name>
<reference evidence="1" key="1">
    <citation type="submission" date="2022-07" db="EMBL/GenBank/DDBJ databases">
        <title>Genome Sequence of Phlebia brevispora.</title>
        <authorList>
            <person name="Buettner E."/>
        </authorList>
    </citation>
    <scope>NUCLEOTIDE SEQUENCE</scope>
    <source>
        <strain evidence="1">MPL23</strain>
    </source>
</reference>
<organism evidence="1 2">
    <name type="scientific">Phlebia brevispora</name>
    <dbReference type="NCBI Taxonomy" id="194682"/>
    <lineage>
        <taxon>Eukaryota</taxon>
        <taxon>Fungi</taxon>
        <taxon>Dikarya</taxon>
        <taxon>Basidiomycota</taxon>
        <taxon>Agaricomycotina</taxon>
        <taxon>Agaricomycetes</taxon>
        <taxon>Polyporales</taxon>
        <taxon>Meruliaceae</taxon>
        <taxon>Phlebia</taxon>
    </lineage>
</organism>
<dbReference type="Proteomes" id="UP001148662">
    <property type="component" value="Unassembled WGS sequence"/>
</dbReference>
<sequence>MHIISIFLSAVLFSASNSAVNGLRSISTTLHAVADGEDLGPIYAVGPSVSLQGTGPGTLFYIEDTLLYADELAVGSANPEPHGYIAFLPSESTETSCTESGPLVFAQSTDDPCAVDAPFAFAGSELVFDGGSFEVCGPGQIIEYTEAAAVASTSCTLVELVIPPSATPV</sequence>
<evidence type="ECO:0000313" key="2">
    <source>
        <dbReference type="Proteomes" id="UP001148662"/>
    </source>
</evidence>
<proteinExistence type="predicted"/>